<evidence type="ECO:0000256" key="3">
    <source>
        <dbReference type="ARBA" id="ARBA00047594"/>
    </source>
</evidence>
<accession>A0A066ZWS9</accession>
<reference evidence="6 7" key="1">
    <citation type="submission" date="2014-04" db="EMBL/GenBank/DDBJ databases">
        <title>Draft genome sequence of Hydrogenovibrio marinus MH-110, a model organism for aerobic H2 metabolism.</title>
        <authorList>
            <person name="Cha H.J."/>
            <person name="Jo B.H."/>
            <person name="Hwang B.H."/>
        </authorList>
    </citation>
    <scope>NUCLEOTIDE SEQUENCE [LARGE SCALE GENOMIC DNA]</scope>
    <source>
        <strain evidence="6 7">MH-110</strain>
    </source>
</reference>
<evidence type="ECO:0000256" key="1">
    <source>
        <dbReference type="ARBA" id="ARBA00012374"/>
    </source>
</evidence>
<organism evidence="6 7">
    <name type="scientific">Hydrogenovibrio marinus</name>
    <dbReference type="NCBI Taxonomy" id="28885"/>
    <lineage>
        <taxon>Bacteria</taxon>
        <taxon>Pseudomonadati</taxon>
        <taxon>Pseudomonadota</taxon>
        <taxon>Gammaproteobacteria</taxon>
        <taxon>Thiotrichales</taxon>
        <taxon>Piscirickettsiaceae</taxon>
        <taxon>Hydrogenovibrio</taxon>
    </lineage>
</organism>
<evidence type="ECO:0000313" key="6">
    <source>
        <dbReference type="EMBL" id="KDN96704.1"/>
    </source>
</evidence>
<dbReference type="Pfam" id="PF01569">
    <property type="entry name" value="PAP2"/>
    <property type="match status" value="1"/>
</dbReference>
<comment type="catalytic activity">
    <reaction evidence="3">
        <text>di-trans,octa-cis-undecaprenyl diphosphate + H2O = di-trans,octa-cis-undecaprenyl phosphate + phosphate + H(+)</text>
        <dbReference type="Rhea" id="RHEA:28094"/>
        <dbReference type="ChEBI" id="CHEBI:15377"/>
        <dbReference type="ChEBI" id="CHEBI:15378"/>
        <dbReference type="ChEBI" id="CHEBI:43474"/>
        <dbReference type="ChEBI" id="CHEBI:58405"/>
        <dbReference type="ChEBI" id="CHEBI:60392"/>
        <dbReference type="EC" id="3.6.1.27"/>
    </reaction>
</comment>
<keyword evidence="7" id="KW-1185">Reference proteome</keyword>
<keyword evidence="4" id="KW-0472">Membrane</keyword>
<dbReference type="GO" id="GO:0050380">
    <property type="term" value="F:undecaprenyl-diphosphatase activity"/>
    <property type="evidence" value="ECO:0007669"/>
    <property type="project" value="UniProtKB-EC"/>
</dbReference>
<dbReference type="STRING" id="28885.EI16_10670"/>
<keyword evidence="4" id="KW-0812">Transmembrane</keyword>
<dbReference type="PANTHER" id="PTHR14969:SF13">
    <property type="entry name" value="AT30094P"/>
    <property type="match status" value="1"/>
</dbReference>
<proteinExistence type="predicted"/>
<feature type="transmembrane region" description="Helical" evidence="4">
    <location>
        <begin position="145"/>
        <end position="168"/>
    </location>
</feature>
<dbReference type="SMART" id="SM00014">
    <property type="entry name" value="acidPPc"/>
    <property type="match status" value="1"/>
</dbReference>
<dbReference type="EMBL" id="JMIU01000001">
    <property type="protein sequence ID" value="KDN96704.1"/>
    <property type="molecule type" value="Genomic_DNA"/>
</dbReference>
<feature type="transmembrane region" description="Helical" evidence="4">
    <location>
        <begin position="245"/>
        <end position="262"/>
    </location>
</feature>
<feature type="transmembrane region" description="Helical" evidence="4">
    <location>
        <begin position="177"/>
        <end position="199"/>
    </location>
</feature>
<protein>
    <recommendedName>
        <fullName evidence="1">undecaprenyl-diphosphate phosphatase</fullName>
        <ecNumber evidence="1">3.6.1.27</ecNumber>
    </recommendedName>
    <alternativeName>
        <fullName evidence="2">Undecaprenyl pyrophosphate phosphatase</fullName>
    </alternativeName>
</protein>
<dbReference type="Gene3D" id="1.20.144.10">
    <property type="entry name" value="Phosphatidic acid phosphatase type 2/haloperoxidase"/>
    <property type="match status" value="1"/>
</dbReference>
<dbReference type="CDD" id="cd03392">
    <property type="entry name" value="PAP2_like_2"/>
    <property type="match status" value="1"/>
</dbReference>
<gene>
    <name evidence="6" type="ORF">EI16_10670</name>
</gene>
<dbReference type="EC" id="3.6.1.27" evidence="1"/>
<evidence type="ECO:0000259" key="5">
    <source>
        <dbReference type="SMART" id="SM00014"/>
    </source>
</evidence>
<dbReference type="InterPro" id="IPR036938">
    <property type="entry name" value="PAP2/HPO_sf"/>
</dbReference>
<dbReference type="AlphaFoldDB" id="A0A066ZWS9"/>
<feature type="transmembrane region" description="Helical" evidence="4">
    <location>
        <begin position="76"/>
        <end position="98"/>
    </location>
</feature>
<dbReference type="RefSeq" id="WP_029907659.1">
    <property type="nucleotide sequence ID" value="NZ_AP020335.1"/>
</dbReference>
<dbReference type="SUPFAM" id="SSF48317">
    <property type="entry name" value="Acid phosphatase/Vanadium-dependent haloperoxidase"/>
    <property type="match status" value="1"/>
</dbReference>
<name>A0A066ZWS9_HYDMR</name>
<comment type="caution">
    <text evidence="6">The sequence shown here is derived from an EMBL/GenBank/DDBJ whole genome shotgun (WGS) entry which is preliminary data.</text>
</comment>
<feature type="transmembrane region" description="Helical" evidence="4">
    <location>
        <begin position="24"/>
        <end position="43"/>
    </location>
</feature>
<dbReference type="PANTHER" id="PTHR14969">
    <property type="entry name" value="SPHINGOSINE-1-PHOSPHATE PHOSPHOHYDROLASE"/>
    <property type="match status" value="1"/>
</dbReference>
<evidence type="ECO:0000313" key="7">
    <source>
        <dbReference type="Proteomes" id="UP000027341"/>
    </source>
</evidence>
<sequence>MTNGKISALFGWLKDRVRKDKFNGLPLSGLFLIFGYISIHLGGLTEDVITSDWIVQLDYRLASYFEAVRTHRFVEFFLIFTFLGQPLLVAWGFILSVTGLLWMRLSIWIAPLLVSLGTSLLLIYLGKNTIARARPEDPLFPMHSFSFPSGHSTIAVSFYGLIGLILILESKQKVNRLALFILTFSIVNLLLLSRLYLGVHYLSDVVGGMLVGALSITLGVGVYLWQKFGVTGNSGGVRQPGWKAAFLIAMFCLGWIGFELFGEHSLYQDQLQR</sequence>
<feature type="domain" description="Phosphatidic acid phosphatase type 2/haloperoxidase" evidence="5">
    <location>
        <begin position="110"/>
        <end position="220"/>
    </location>
</feature>
<evidence type="ECO:0000256" key="4">
    <source>
        <dbReference type="SAM" id="Phobius"/>
    </source>
</evidence>
<feature type="transmembrane region" description="Helical" evidence="4">
    <location>
        <begin position="205"/>
        <end position="225"/>
    </location>
</feature>
<dbReference type="InterPro" id="IPR000326">
    <property type="entry name" value="PAP2/HPO"/>
</dbReference>
<keyword evidence="4" id="KW-1133">Transmembrane helix</keyword>
<dbReference type="Proteomes" id="UP000027341">
    <property type="component" value="Unassembled WGS sequence"/>
</dbReference>
<feature type="transmembrane region" description="Helical" evidence="4">
    <location>
        <begin position="105"/>
        <end position="125"/>
    </location>
</feature>
<evidence type="ECO:0000256" key="2">
    <source>
        <dbReference type="ARBA" id="ARBA00032707"/>
    </source>
</evidence>